<dbReference type="Gene3D" id="1.20.5.1190">
    <property type="entry name" value="iswi atpase"/>
    <property type="match status" value="1"/>
</dbReference>
<accession>A0A9D4U2E0</accession>
<evidence type="ECO:0000313" key="7">
    <source>
        <dbReference type="Proteomes" id="UP000886520"/>
    </source>
</evidence>
<feature type="region of interest" description="Disordered" evidence="4">
    <location>
        <begin position="382"/>
        <end position="432"/>
    </location>
</feature>
<name>A0A9D4U2E0_ADICA</name>
<feature type="domain" description="DUF4005" evidence="5">
    <location>
        <begin position="470"/>
        <end position="527"/>
    </location>
</feature>
<feature type="region of interest" description="Disordered" evidence="4">
    <location>
        <begin position="185"/>
        <end position="217"/>
    </location>
</feature>
<dbReference type="InterPro" id="IPR025064">
    <property type="entry name" value="DUF4005"/>
</dbReference>
<feature type="compositionally biased region" description="Polar residues" evidence="4">
    <location>
        <begin position="487"/>
        <end position="499"/>
    </location>
</feature>
<evidence type="ECO:0000259" key="5">
    <source>
        <dbReference type="Pfam" id="PF13178"/>
    </source>
</evidence>
<dbReference type="SMART" id="SM00015">
    <property type="entry name" value="IQ"/>
    <property type="match status" value="2"/>
</dbReference>
<feature type="compositionally biased region" description="Polar residues" evidence="4">
    <location>
        <begin position="207"/>
        <end position="216"/>
    </location>
</feature>
<proteinExistence type="inferred from homology"/>
<comment type="caution">
    <text evidence="6">The sequence shown here is derived from an EMBL/GenBank/DDBJ whole genome shotgun (WGS) entry which is preliminary data.</text>
</comment>
<dbReference type="PANTHER" id="PTHR32295:SF6">
    <property type="entry name" value="PROTEIN IQ-DOMAIN 18"/>
    <property type="match status" value="1"/>
</dbReference>
<gene>
    <name evidence="6" type="ORF">GOP47_0024312</name>
</gene>
<dbReference type="EMBL" id="JABFUD020000024">
    <property type="protein sequence ID" value="KAI5059892.1"/>
    <property type="molecule type" value="Genomic_DNA"/>
</dbReference>
<feature type="compositionally biased region" description="Low complexity" evidence="4">
    <location>
        <begin position="388"/>
        <end position="406"/>
    </location>
</feature>
<dbReference type="PANTHER" id="PTHR32295">
    <property type="entry name" value="IQ-DOMAIN 5-RELATED"/>
    <property type="match status" value="1"/>
</dbReference>
<dbReference type="InterPro" id="IPR000048">
    <property type="entry name" value="IQ_motif_EF-hand-BS"/>
</dbReference>
<dbReference type="GO" id="GO:0005516">
    <property type="term" value="F:calmodulin binding"/>
    <property type="evidence" value="ECO:0007669"/>
    <property type="project" value="UniProtKB-KW"/>
</dbReference>
<comment type="similarity">
    <text evidence="2">Belongs to the IQD family.</text>
</comment>
<evidence type="ECO:0000256" key="4">
    <source>
        <dbReference type="SAM" id="MobiDB-lite"/>
    </source>
</evidence>
<dbReference type="PROSITE" id="PS50096">
    <property type="entry name" value="IQ"/>
    <property type="match status" value="2"/>
</dbReference>
<dbReference type="Pfam" id="PF13178">
    <property type="entry name" value="DUF4005"/>
    <property type="match status" value="1"/>
</dbReference>
<evidence type="ECO:0000256" key="2">
    <source>
        <dbReference type="ARBA" id="ARBA00024341"/>
    </source>
</evidence>
<protein>
    <recommendedName>
        <fullName evidence="5">DUF4005 domain-containing protein</fullName>
    </recommendedName>
</protein>
<feature type="compositionally biased region" description="Basic and acidic residues" evidence="4">
    <location>
        <begin position="192"/>
        <end position="206"/>
    </location>
</feature>
<dbReference type="Pfam" id="PF00612">
    <property type="entry name" value="IQ"/>
    <property type="match status" value="1"/>
</dbReference>
<feature type="region of interest" description="Disordered" evidence="4">
    <location>
        <begin position="487"/>
        <end position="522"/>
    </location>
</feature>
<sequence>MGKSPGKWLKSFLSGNRSPTAPAPNGKHQVKRRWSFGKSSAQAHSVDASNNLQSLPTRTQQEEIQHRPTIPEAPSIAEASLDCHATADVPSAKTQSDGGTLHLISDKDNYTLKLENLAAIVIQTAFRAYLARRALRALKGLVRLQALVRGHIVRRQAGTTLRCVQALVRVQARVRARRVRMSEEGQAVQQKIEQRRQLDTRPRKSLESWNSSTGTLQELEAKNQNRQAAAAKRERALAYAFSRQLWRSAQNQNSLFIDGDHDHANWGWSWLERWMAARPWETAYLDTNEMSPYDAARRDEDRLDDENDDSSKQPFCINQQIVETSSLEPSLTFITAVGDAEPQDLLLPADGLKEGKLILSEGERLETDKKSNMSLSVVPSLPIPVMVSSPPSKQAKSSSSISGSSGTQNGGLEPNGKTLAVGPQPQDSTSIGAHDSQAVSFVDALCKSKANSKFAVNRLSFSGPLKGAHESFMTGSPTVPSYMVATQSAKAKVRSQSNPKLRPETDEKASPVSSKRRTSLPAEVKINSVPWRNSFRSSSTKVFSAVRTSRDKGG</sequence>
<dbReference type="AlphaFoldDB" id="A0A9D4U2E0"/>
<dbReference type="Proteomes" id="UP000886520">
    <property type="component" value="Chromosome 24"/>
</dbReference>
<keyword evidence="1" id="KW-0112">Calmodulin-binding</keyword>
<feature type="region of interest" description="Disordered" evidence="4">
    <location>
        <begin position="1"/>
        <end position="56"/>
    </location>
</feature>
<feature type="compositionally biased region" description="Polar residues" evidence="4">
    <location>
        <begin position="37"/>
        <end position="56"/>
    </location>
</feature>
<evidence type="ECO:0000313" key="6">
    <source>
        <dbReference type="EMBL" id="KAI5059892.1"/>
    </source>
</evidence>
<organism evidence="6 7">
    <name type="scientific">Adiantum capillus-veneris</name>
    <name type="common">Maidenhair fern</name>
    <dbReference type="NCBI Taxonomy" id="13818"/>
    <lineage>
        <taxon>Eukaryota</taxon>
        <taxon>Viridiplantae</taxon>
        <taxon>Streptophyta</taxon>
        <taxon>Embryophyta</taxon>
        <taxon>Tracheophyta</taxon>
        <taxon>Polypodiopsida</taxon>
        <taxon>Polypodiidae</taxon>
        <taxon>Polypodiales</taxon>
        <taxon>Pteridineae</taxon>
        <taxon>Pteridaceae</taxon>
        <taxon>Vittarioideae</taxon>
        <taxon>Adiantum</taxon>
    </lineage>
</organism>
<dbReference type="OrthoDB" id="10429106at2759"/>
<evidence type="ECO:0000256" key="3">
    <source>
        <dbReference type="ARBA" id="ARBA00024378"/>
    </source>
</evidence>
<comment type="subunit">
    <text evidence="3">Binds to multiple calmodulin (CaM) in the presence of Ca(2+) and CaM-like proteins.</text>
</comment>
<keyword evidence="7" id="KW-1185">Reference proteome</keyword>
<evidence type="ECO:0000256" key="1">
    <source>
        <dbReference type="ARBA" id="ARBA00022860"/>
    </source>
</evidence>
<reference evidence="6" key="1">
    <citation type="submission" date="2021-01" db="EMBL/GenBank/DDBJ databases">
        <title>Adiantum capillus-veneris genome.</title>
        <authorList>
            <person name="Fang Y."/>
            <person name="Liao Q."/>
        </authorList>
    </citation>
    <scope>NUCLEOTIDE SEQUENCE</scope>
    <source>
        <strain evidence="6">H3</strain>
        <tissue evidence="6">Leaf</tissue>
    </source>
</reference>
<dbReference type="CDD" id="cd23767">
    <property type="entry name" value="IQCD"/>
    <property type="match status" value="1"/>
</dbReference>